<feature type="transmembrane region" description="Helical" evidence="1">
    <location>
        <begin position="412"/>
        <end position="431"/>
    </location>
</feature>
<accession>A0A485LC07</accession>
<organism evidence="3 4">
    <name type="scientific">Aphanomyces stellatus</name>
    <dbReference type="NCBI Taxonomy" id="120398"/>
    <lineage>
        <taxon>Eukaryota</taxon>
        <taxon>Sar</taxon>
        <taxon>Stramenopiles</taxon>
        <taxon>Oomycota</taxon>
        <taxon>Saprolegniomycetes</taxon>
        <taxon>Saprolegniales</taxon>
        <taxon>Verrucalvaceae</taxon>
        <taxon>Aphanomyces</taxon>
    </lineage>
</organism>
<name>A0A485LC07_9STRA</name>
<proteinExistence type="predicted"/>
<dbReference type="EMBL" id="VJMH01006396">
    <property type="protein sequence ID" value="KAF0690034.1"/>
    <property type="molecule type" value="Genomic_DNA"/>
</dbReference>
<feature type="transmembrane region" description="Helical" evidence="1">
    <location>
        <begin position="443"/>
        <end position="463"/>
    </location>
</feature>
<evidence type="ECO:0000313" key="4">
    <source>
        <dbReference type="Proteomes" id="UP000332933"/>
    </source>
</evidence>
<sequence length="656" mass="72910">MPASTTLVKAKRSMSSSVGGGREYLYKVAQSHPAVTKLYTQVTSWLGFSISACVLLLVAIDSCVNNWALNDFVGNGQQFKTPIAKANTILDLVPAYAFAAGYNLSTLSNVGFWMTDSTIQNLVSTTSSVFVLSAGTYQVSGAAMNLCGAFAGSYPVNLTQAVKLGVATDAMTFLRGSALSHAFSDDLTTNLPNSSSRIADAVAKGFVATRVQVDMKLTTTIPVVNTTTPQNFNVTWYRIYSKAYCTGCAPIAELGLGQCNMTMAYNDSTHTLKVTQSTYILGSDHLFGLMINRDIYGTLALVLKYIAIFIAAAGYLAGRKTVQWREVSADKVETLWEKAVDAIAPKYFPHLSHAIRLDLFCYNSDLFVTFFVASTVLDMNHALMYIREVNVFNENSPHFEVTLQLFALSSRLLWLNIGFVKVAKILLHLVYPATYCGESRLMPWLNFSSVSTMYLSGILLYYIPRYIEYNNQCRWDNKNHDQLIDGFYVNFFDSFYFRVALAVGIGLVLNVVVFLALDHWLLFGLWHKLKKNSLSRQAIYNSTSVISEYLADVDVEDNNCVMHVKARRLSTLQWFFLSHMLCFALPEKEMQKKKGSGMATVTVVSKGDVESVRDSMMCMVGQAESGHLHLLDERLADVKSLAFNIKILRDVIVTIQ</sequence>
<keyword evidence="1" id="KW-0812">Transmembrane</keyword>
<evidence type="ECO:0000313" key="3">
    <source>
        <dbReference type="EMBL" id="VFT95279.1"/>
    </source>
</evidence>
<keyword evidence="1" id="KW-0472">Membrane</keyword>
<reference evidence="3 4" key="1">
    <citation type="submission" date="2019-03" db="EMBL/GenBank/DDBJ databases">
        <authorList>
            <person name="Gaulin E."/>
            <person name="Dumas B."/>
        </authorList>
    </citation>
    <scope>NUCLEOTIDE SEQUENCE [LARGE SCALE GENOMIC DNA]</scope>
    <source>
        <strain evidence="3">CBS 568.67</strain>
    </source>
</reference>
<dbReference type="EMBL" id="CAADRA010006417">
    <property type="protein sequence ID" value="VFT95279.1"/>
    <property type="molecule type" value="Genomic_DNA"/>
</dbReference>
<dbReference type="AlphaFoldDB" id="A0A485LC07"/>
<keyword evidence="4" id="KW-1185">Reference proteome</keyword>
<feature type="transmembrane region" description="Helical" evidence="1">
    <location>
        <begin position="495"/>
        <end position="526"/>
    </location>
</feature>
<protein>
    <submittedName>
        <fullName evidence="3">Aste57867_18543 protein</fullName>
    </submittedName>
</protein>
<reference evidence="2" key="2">
    <citation type="submission" date="2019-06" db="EMBL/GenBank/DDBJ databases">
        <title>Genomics analysis of Aphanomyces spp. identifies a new class of oomycete effector associated with host adaptation.</title>
        <authorList>
            <person name="Gaulin E."/>
        </authorList>
    </citation>
    <scope>NUCLEOTIDE SEQUENCE</scope>
    <source>
        <strain evidence="2">CBS 578.67</strain>
    </source>
</reference>
<evidence type="ECO:0000256" key="1">
    <source>
        <dbReference type="SAM" id="Phobius"/>
    </source>
</evidence>
<gene>
    <name evidence="3" type="primary">Aste57867_18543</name>
    <name evidence="2" type="ORF">As57867_018481</name>
    <name evidence="3" type="ORF">ASTE57867_18543</name>
</gene>
<dbReference type="Proteomes" id="UP000332933">
    <property type="component" value="Unassembled WGS sequence"/>
</dbReference>
<evidence type="ECO:0000313" key="2">
    <source>
        <dbReference type="EMBL" id="KAF0690034.1"/>
    </source>
</evidence>
<keyword evidence="1" id="KW-1133">Transmembrane helix</keyword>
<feature type="transmembrane region" description="Helical" evidence="1">
    <location>
        <begin position="295"/>
        <end position="317"/>
    </location>
</feature>